<evidence type="ECO:0000256" key="5">
    <source>
        <dbReference type="SAM" id="Phobius"/>
    </source>
</evidence>
<dbReference type="Pfam" id="PF07690">
    <property type="entry name" value="MFS_1"/>
    <property type="match status" value="1"/>
</dbReference>
<evidence type="ECO:0000259" key="6">
    <source>
        <dbReference type="PROSITE" id="PS50850"/>
    </source>
</evidence>
<sequence length="504" mass="55395">MSEGKPKDQREENGAVCDKIELREEDCADKLGFAFSTTKKWTILSVIFAVQVSMNFNTSIYPNAVPLLAPAFAISAQTARVGQMLFLVAYAFGSELWAPWSEDLGRRPVLQLSLLLVNLWQLPCALAPTFASIAVGRLLGGLSSAGGSVTLGMIADMWAADDQQYAVAFIVLSSVGGSALGPVVGGFVQTYLGWRWNFWIQLMLGAAVQAAHFFLVPETRATVLVDREARRRRAAGEGAVYGPGELRPHRFTVREVLRTWARPFEMFAREPIVLWLSLLSGFSDALIFTFLEGFTPVFAQWGFSVVQTGLAFIPILIGYFIAYLSFFPVIRRHQQIRARDPHALQPEARLWWLLYTAPLEAIGLFGFAWTSLGPPIPWVAPMVFSTLIAIANYCIYMATVDYMIASYGPYSSSATGGNALARDFLAGIAAMYSTPMYANIGRTHPLEWASTLLACLAVVVAVPIYVFYWKGPAIRARSKFAQTLESDRRARGGKGLGAEQVGKP</sequence>
<dbReference type="PANTHER" id="PTHR23502">
    <property type="entry name" value="MAJOR FACILITATOR SUPERFAMILY"/>
    <property type="match status" value="1"/>
</dbReference>
<dbReference type="FunFam" id="1.20.1250.20:FF:000088">
    <property type="entry name" value="MFS multidrug transporter, putative"/>
    <property type="match status" value="1"/>
</dbReference>
<proteinExistence type="predicted"/>
<dbReference type="GO" id="GO:0005886">
    <property type="term" value="C:plasma membrane"/>
    <property type="evidence" value="ECO:0007669"/>
    <property type="project" value="TreeGrafter"/>
</dbReference>
<feature type="transmembrane region" description="Helical" evidence="5">
    <location>
        <begin position="350"/>
        <end position="372"/>
    </location>
</feature>
<feature type="transmembrane region" description="Helical" evidence="5">
    <location>
        <begin position="166"/>
        <end position="192"/>
    </location>
</feature>
<dbReference type="InterPro" id="IPR036259">
    <property type="entry name" value="MFS_trans_sf"/>
</dbReference>
<keyword evidence="2 5" id="KW-0812">Transmembrane</keyword>
<dbReference type="InterPro" id="IPR020846">
    <property type="entry name" value="MFS_dom"/>
</dbReference>
<dbReference type="AlphaFoldDB" id="A0A166BUX4"/>
<evidence type="ECO:0000256" key="2">
    <source>
        <dbReference type="ARBA" id="ARBA00022692"/>
    </source>
</evidence>
<protein>
    <submittedName>
        <fullName evidence="7">Polyamine transporter 4</fullName>
    </submittedName>
</protein>
<keyword evidence="8" id="KW-1185">Reference proteome</keyword>
<name>A0A166BUX4_9AGAM</name>
<dbReference type="SUPFAM" id="SSF103473">
    <property type="entry name" value="MFS general substrate transporter"/>
    <property type="match status" value="1"/>
</dbReference>
<feature type="transmembrane region" description="Helical" evidence="5">
    <location>
        <begin position="272"/>
        <end position="291"/>
    </location>
</feature>
<dbReference type="OrthoDB" id="5376138at2759"/>
<feature type="transmembrane region" description="Helical" evidence="5">
    <location>
        <begin position="198"/>
        <end position="217"/>
    </location>
</feature>
<accession>A0A166BUX4</accession>
<dbReference type="Gene3D" id="1.20.1250.20">
    <property type="entry name" value="MFS general substrate transporter like domains"/>
    <property type="match status" value="1"/>
</dbReference>
<dbReference type="STRING" id="436010.A0A166BUX4"/>
<feature type="transmembrane region" description="Helical" evidence="5">
    <location>
        <begin position="450"/>
        <end position="469"/>
    </location>
</feature>
<dbReference type="InterPro" id="IPR011701">
    <property type="entry name" value="MFS"/>
</dbReference>
<dbReference type="GO" id="GO:0022857">
    <property type="term" value="F:transmembrane transporter activity"/>
    <property type="evidence" value="ECO:0007669"/>
    <property type="project" value="InterPro"/>
</dbReference>
<feature type="transmembrane region" description="Helical" evidence="5">
    <location>
        <begin position="311"/>
        <end position="330"/>
    </location>
</feature>
<reference evidence="7 8" key="1">
    <citation type="journal article" date="2016" name="Mol. Biol. Evol.">
        <title>Comparative Genomics of Early-Diverging Mushroom-Forming Fungi Provides Insights into the Origins of Lignocellulose Decay Capabilities.</title>
        <authorList>
            <person name="Nagy L.G."/>
            <person name="Riley R."/>
            <person name="Tritt A."/>
            <person name="Adam C."/>
            <person name="Daum C."/>
            <person name="Floudas D."/>
            <person name="Sun H."/>
            <person name="Yadav J.S."/>
            <person name="Pangilinan J."/>
            <person name="Larsson K.H."/>
            <person name="Matsuura K."/>
            <person name="Barry K."/>
            <person name="Labutti K."/>
            <person name="Kuo R."/>
            <person name="Ohm R.A."/>
            <person name="Bhattacharya S.S."/>
            <person name="Shirouzu T."/>
            <person name="Yoshinaga Y."/>
            <person name="Martin F.M."/>
            <person name="Grigoriev I.V."/>
            <person name="Hibbett D.S."/>
        </authorList>
    </citation>
    <scope>NUCLEOTIDE SEQUENCE [LARGE SCALE GENOMIC DNA]</scope>
    <source>
        <strain evidence="7 8">CBS 109695</strain>
    </source>
</reference>
<comment type="subcellular location">
    <subcellularLocation>
        <location evidence="1">Membrane</location>
        <topology evidence="1">Multi-pass membrane protein</topology>
    </subcellularLocation>
</comment>
<dbReference type="EMBL" id="KV417639">
    <property type="protein sequence ID" value="KZP13000.1"/>
    <property type="molecule type" value="Genomic_DNA"/>
</dbReference>
<evidence type="ECO:0000256" key="1">
    <source>
        <dbReference type="ARBA" id="ARBA00004141"/>
    </source>
</evidence>
<evidence type="ECO:0000313" key="7">
    <source>
        <dbReference type="EMBL" id="KZP13000.1"/>
    </source>
</evidence>
<feature type="domain" description="Major facilitator superfamily (MFS) profile" evidence="6">
    <location>
        <begin position="43"/>
        <end position="475"/>
    </location>
</feature>
<feature type="transmembrane region" description="Helical" evidence="5">
    <location>
        <begin position="378"/>
        <end position="398"/>
    </location>
</feature>
<dbReference type="PANTHER" id="PTHR23502:SF3">
    <property type="entry name" value="MAJOR FACILITATOR SUPERFAMILY (MFS) PROFILE DOMAIN-CONTAINING PROTEIN-RELATED"/>
    <property type="match status" value="1"/>
</dbReference>
<organism evidence="7 8">
    <name type="scientific">Athelia psychrophila</name>
    <dbReference type="NCBI Taxonomy" id="1759441"/>
    <lineage>
        <taxon>Eukaryota</taxon>
        <taxon>Fungi</taxon>
        <taxon>Dikarya</taxon>
        <taxon>Basidiomycota</taxon>
        <taxon>Agaricomycotina</taxon>
        <taxon>Agaricomycetes</taxon>
        <taxon>Agaricomycetidae</taxon>
        <taxon>Atheliales</taxon>
        <taxon>Atheliaceae</taxon>
        <taxon>Athelia</taxon>
    </lineage>
</organism>
<keyword evidence="4 5" id="KW-0472">Membrane</keyword>
<dbReference type="PROSITE" id="PS50850">
    <property type="entry name" value="MFS"/>
    <property type="match status" value="1"/>
</dbReference>
<evidence type="ECO:0000256" key="3">
    <source>
        <dbReference type="ARBA" id="ARBA00022989"/>
    </source>
</evidence>
<gene>
    <name evidence="7" type="ORF">FIBSPDRAFT_754208</name>
</gene>
<keyword evidence="3 5" id="KW-1133">Transmembrane helix</keyword>
<evidence type="ECO:0000313" key="8">
    <source>
        <dbReference type="Proteomes" id="UP000076532"/>
    </source>
</evidence>
<feature type="transmembrane region" description="Helical" evidence="5">
    <location>
        <begin position="419"/>
        <end position="438"/>
    </location>
</feature>
<evidence type="ECO:0000256" key="4">
    <source>
        <dbReference type="ARBA" id="ARBA00023136"/>
    </source>
</evidence>
<dbReference type="Proteomes" id="UP000076532">
    <property type="component" value="Unassembled WGS sequence"/>
</dbReference>